<evidence type="ECO:0000313" key="4">
    <source>
        <dbReference type="Proteomes" id="UP001213979"/>
    </source>
</evidence>
<organism evidence="3 5">
    <name type="scientific">Anoxybacteroides rupiense</name>
    <dbReference type="NCBI Taxonomy" id="311460"/>
    <lineage>
        <taxon>Bacteria</taxon>
        <taxon>Bacillati</taxon>
        <taxon>Bacillota</taxon>
        <taxon>Bacilli</taxon>
        <taxon>Bacillales</taxon>
        <taxon>Anoxybacillaceae</taxon>
        <taxon>Anoxybacteroides</taxon>
    </lineage>
</organism>
<comment type="similarity">
    <text evidence="1">Belongs to the bactofilin family.</text>
</comment>
<dbReference type="EMBL" id="JAQOTG010000002">
    <property type="protein sequence ID" value="MDE8563225.1"/>
    <property type="molecule type" value="Genomic_DNA"/>
</dbReference>
<evidence type="ECO:0000256" key="1">
    <source>
        <dbReference type="ARBA" id="ARBA00044755"/>
    </source>
</evidence>
<gene>
    <name evidence="3" type="ORF">P9850_01700</name>
    <name evidence="2" type="ORF">PNH38_04910</name>
</gene>
<evidence type="ECO:0000313" key="5">
    <source>
        <dbReference type="Proteomes" id="UP001339962"/>
    </source>
</evidence>
<dbReference type="RefSeq" id="WP_236546412.1">
    <property type="nucleotide sequence ID" value="NZ_JACIDF010000001.1"/>
</dbReference>
<dbReference type="EMBL" id="JARTLI010000002">
    <property type="protein sequence ID" value="MED5050584.1"/>
    <property type="molecule type" value="Genomic_DNA"/>
</dbReference>
<accession>A0ABD5ISA5</accession>
<dbReference type="AlphaFoldDB" id="A0ABD5ISA5"/>
<evidence type="ECO:0000313" key="2">
    <source>
        <dbReference type="EMBL" id="MDE8563225.1"/>
    </source>
</evidence>
<dbReference type="Proteomes" id="UP001213979">
    <property type="component" value="Unassembled WGS sequence"/>
</dbReference>
<name>A0ABD5ISA5_9BACL</name>
<reference evidence="3 5" key="2">
    <citation type="submission" date="2023-03" db="EMBL/GenBank/DDBJ databases">
        <title>Bacillus Genome Sequencing.</title>
        <authorList>
            <person name="Dunlap C."/>
        </authorList>
    </citation>
    <scope>NUCLEOTIDE SEQUENCE [LARGE SCALE GENOMIC DNA]</scope>
    <source>
        <strain evidence="3 5">NRS-38</strain>
    </source>
</reference>
<comment type="caution">
    <text evidence="3">The sequence shown here is derived from an EMBL/GenBank/DDBJ whole genome shotgun (WGS) entry which is preliminary data.</text>
</comment>
<dbReference type="PANTHER" id="PTHR35024:SF4">
    <property type="entry name" value="POLYMER-FORMING CYTOSKELETAL PROTEIN"/>
    <property type="match status" value="1"/>
</dbReference>
<reference evidence="2 4" key="1">
    <citation type="submission" date="2023-01" db="EMBL/GenBank/DDBJ databases">
        <title>Genome-based reclassification of Anoxybacillus geothermalis as a later heterotypic synonym of Anoxybacillus rupiensis.</title>
        <authorList>
            <person name="Inan Bektas K."/>
            <person name="Canakci S."/>
            <person name="Belduz A.A."/>
            <person name="Guler H.H."/>
        </authorList>
    </citation>
    <scope>NUCLEOTIDE SEQUENCE [LARGE SCALE GENOMIC DNA]</scope>
    <source>
        <strain evidence="2 4">DSM 17127</strain>
    </source>
</reference>
<dbReference type="Pfam" id="PF04519">
    <property type="entry name" value="Bactofilin"/>
    <property type="match status" value="1"/>
</dbReference>
<dbReference type="Proteomes" id="UP001339962">
    <property type="component" value="Unassembled WGS sequence"/>
</dbReference>
<keyword evidence="4" id="KW-1185">Reference proteome</keyword>
<dbReference type="InterPro" id="IPR007607">
    <property type="entry name" value="BacA/B"/>
</dbReference>
<evidence type="ECO:0000313" key="3">
    <source>
        <dbReference type="EMBL" id="MED5050584.1"/>
    </source>
</evidence>
<proteinExistence type="inferred from homology"/>
<sequence>MRNLTVNGSALTSGGTFRNVTIRGDATISGDVQCAKWKVFGNADVSGNMTAEWLNIFGQANIRGNVHVKTIKLFGQADIRGNTNVDDMRLRGAAHIQGNITGGAIHGYGEMNVSGDCETESFSVKGVVQIANTLNAERVDLSLYFADSRISEIGGKTIRVKRSKWNVMNLFKGMANTSARLMTEIVEGDEIYLEHTSAQIVRGDRIIIGPGCDIELIEYQTSLQQSERAVVKEKRKI</sequence>
<dbReference type="PANTHER" id="PTHR35024">
    <property type="entry name" value="HYPOTHETICAL CYTOSOLIC PROTEIN"/>
    <property type="match status" value="1"/>
</dbReference>
<protein>
    <submittedName>
        <fullName evidence="3">Polymer-forming cytoskeletal protein</fullName>
    </submittedName>
</protein>